<evidence type="ECO:0000256" key="2">
    <source>
        <dbReference type="ARBA" id="ARBA00005582"/>
    </source>
</evidence>
<evidence type="ECO:0000259" key="6">
    <source>
        <dbReference type="PROSITE" id="PS51462"/>
    </source>
</evidence>
<dbReference type="RefSeq" id="WP_067390933.1">
    <property type="nucleotide sequence ID" value="NZ_BCTA01000036.1"/>
</dbReference>
<dbReference type="InterPro" id="IPR029033">
    <property type="entry name" value="His_PPase_superfam"/>
</dbReference>
<dbReference type="InterPro" id="IPR013078">
    <property type="entry name" value="His_Pase_superF_clade-1"/>
</dbReference>
<dbReference type="InterPro" id="IPR015797">
    <property type="entry name" value="NUDIX_hydrolase-like_dom_sf"/>
</dbReference>
<evidence type="ECO:0000256" key="1">
    <source>
        <dbReference type="ARBA" id="ARBA00001946"/>
    </source>
</evidence>
<dbReference type="Pfam" id="PF00293">
    <property type="entry name" value="NUDIX"/>
    <property type="match status" value="1"/>
</dbReference>
<dbReference type="SMART" id="SM00855">
    <property type="entry name" value="PGAM"/>
    <property type="match status" value="1"/>
</dbReference>
<comment type="caution">
    <text evidence="8">The sequence shown here is derived from an EMBL/GenBank/DDBJ whole genome shotgun (WGS) entry which is preliminary data.</text>
</comment>
<dbReference type="Gene3D" id="3.90.79.10">
    <property type="entry name" value="Nucleoside Triphosphate Pyrophosphohydrolase"/>
    <property type="match status" value="1"/>
</dbReference>
<evidence type="ECO:0000256" key="4">
    <source>
        <dbReference type="ARBA" id="ARBA00022842"/>
    </source>
</evidence>
<evidence type="ECO:0000313" key="9">
    <source>
        <dbReference type="Proteomes" id="UP000069773"/>
    </source>
</evidence>
<dbReference type="PANTHER" id="PTHR43222:SF9">
    <property type="entry name" value="8-OXO-(D)GTP PHOSPHATASE"/>
    <property type="match status" value="1"/>
</dbReference>
<reference evidence="8" key="2">
    <citation type="submission" date="2020-07" db="EMBL/GenBank/DDBJ databases">
        <authorList>
            <person name="Pettersson B.M.F."/>
            <person name="Behra P.R.K."/>
            <person name="Ramesh M."/>
            <person name="Das S."/>
            <person name="Dasgupta S."/>
            <person name="Kirsebom L.A."/>
        </authorList>
    </citation>
    <scope>NUCLEOTIDE SEQUENCE</scope>
    <source>
        <strain evidence="8">DSM 44203</strain>
    </source>
</reference>
<name>A0AAW5SF99_MYCNV</name>
<reference evidence="8" key="3">
    <citation type="journal article" date="2022" name="BMC Genomics">
        <title>Comparative genome analysis of mycobacteria focusing on tRNA and non-coding RNA.</title>
        <authorList>
            <person name="Behra P.R.K."/>
            <person name="Pettersson B.M.F."/>
            <person name="Ramesh M."/>
            <person name="Das S."/>
            <person name="Dasgupta S."/>
            <person name="Kirsebom L.A."/>
        </authorList>
    </citation>
    <scope>NUCLEOTIDE SEQUENCE</scope>
    <source>
        <strain evidence="8">DSM 44203</strain>
    </source>
</reference>
<evidence type="ECO:0000256" key="3">
    <source>
        <dbReference type="ARBA" id="ARBA00022801"/>
    </source>
</evidence>
<dbReference type="InterPro" id="IPR020476">
    <property type="entry name" value="Nudix_hydrolase"/>
</dbReference>
<sequence length="307" mass="34220">MPKRISETASDTETILAAGAVLWRPNGAPDAPEVALIHRPRYDDWSLPKGKVDPGETEPVTAVREVREETGYAAHLGRRLSSVSYPVEDGKKKVRYWAARVVGGEFHPNDEVDELKWLPLPTAIKQLNYPHDRKVLRRFAKHPADTKTVLIVRHATAGSKSRFKGDDRKRPLDKNGRAQAQSLVAMLLAFGADQLFAADRVRCVSTLEPLAEELGKTIRSDELLTEEAYADNRKAARQRFLEIAGTPGTPVICTQGKVIPDLIEWWCERDGVRPDKSRNRKGSTWVMSLHNGRLIAADHMGSPLAVK</sequence>
<dbReference type="SUPFAM" id="SSF55811">
    <property type="entry name" value="Nudix"/>
    <property type="match status" value="1"/>
</dbReference>
<dbReference type="Proteomes" id="UP001207528">
    <property type="component" value="Unassembled WGS sequence"/>
</dbReference>
<proteinExistence type="inferred from homology"/>
<dbReference type="CDD" id="cd07067">
    <property type="entry name" value="HP_PGM_like"/>
    <property type="match status" value="1"/>
</dbReference>
<evidence type="ECO:0000256" key="5">
    <source>
        <dbReference type="RuleBase" id="RU003476"/>
    </source>
</evidence>
<organism evidence="8 10">
    <name type="scientific">Mycolicibacterium novocastrense</name>
    <name type="common">Mycobacterium novocastrense</name>
    <dbReference type="NCBI Taxonomy" id="59813"/>
    <lineage>
        <taxon>Bacteria</taxon>
        <taxon>Bacillati</taxon>
        <taxon>Actinomycetota</taxon>
        <taxon>Actinomycetes</taxon>
        <taxon>Mycobacteriales</taxon>
        <taxon>Mycobacteriaceae</taxon>
        <taxon>Mycolicibacterium</taxon>
    </lineage>
</organism>
<dbReference type="PROSITE" id="PS51462">
    <property type="entry name" value="NUDIX"/>
    <property type="match status" value="1"/>
</dbReference>
<dbReference type="PRINTS" id="PR00502">
    <property type="entry name" value="NUDIXFAMILY"/>
</dbReference>
<dbReference type="InterPro" id="IPR000086">
    <property type="entry name" value="NUDIX_hydrolase_dom"/>
</dbReference>
<accession>A0AAW5SF99</accession>
<dbReference type="Proteomes" id="UP000069773">
    <property type="component" value="Unassembled WGS sequence"/>
</dbReference>
<comment type="cofactor">
    <cofactor evidence="1">
        <name>Mg(2+)</name>
        <dbReference type="ChEBI" id="CHEBI:18420"/>
    </cofactor>
</comment>
<reference evidence="7 9" key="1">
    <citation type="journal article" date="2016" name="Genome Announc.">
        <title>Draft Genome Sequences of Five Rapidly Growing Mycobacterium Species, M. thermoresistibile, M. fortuitum subsp. acetamidolyticum, M. canariasense, M. brisbanense, and M. novocastrense.</title>
        <authorList>
            <person name="Katahira K."/>
            <person name="Ogura Y."/>
            <person name="Gotoh Y."/>
            <person name="Hayashi T."/>
        </authorList>
    </citation>
    <scope>NUCLEOTIDE SEQUENCE [LARGE SCALE GENOMIC DNA]</scope>
    <source>
        <strain evidence="7 9">JCM18114</strain>
    </source>
</reference>
<dbReference type="EMBL" id="BCTA01000036">
    <property type="protein sequence ID" value="GAT10134.1"/>
    <property type="molecule type" value="Genomic_DNA"/>
</dbReference>
<dbReference type="SUPFAM" id="SSF53254">
    <property type="entry name" value="Phosphoglycerate mutase-like"/>
    <property type="match status" value="1"/>
</dbReference>
<dbReference type="GO" id="GO:0016787">
    <property type="term" value="F:hydrolase activity"/>
    <property type="evidence" value="ECO:0007669"/>
    <property type="project" value="UniProtKB-KW"/>
</dbReference>
<keyword evidence="3 5" id="KW-0378">Hydrolase</keyword>
<dbReference type="CDD" id="cd03673">
    <property type="entry name" value="NUDIX_Ap6A_hydrolase"/>
    <property type="match status" value="1"/>
</dbReference>
<dbReference type="Gene3D" id="3.40.50.1240">
    <property type="entry name" value="Phosphoglycerate mutase-like"/>
    <property type="match status" value="1"/>
</dbReference>
<feature type="domain" description="Nudix hydrolase" evidence="6">
    <location>
        <begin position="13"/>
        <end position="141"/>
    </location>
</feature>
<keyword evidence="9" id="KW-1185">Reference proteome</keyword>
<evidence type="ECO:0000313" key="8">
    <source>
        <dbReference type="EMBL" id="MCV7022186.1"/>
    </source>
</evidence>
<dbReference type="AlphaFoldDB" id="A0AAW5SF99"/>
<evidence type="ECO:0000313" key="10">
    <source>
        <dbReference type="Proteomes" id="UP001207528"/>
    </source>
</evidence>
<protein>
    <submittedName>
        <fullName evidence="7">Hydrolase mutT1</fullName>
    </submittedName>
    <submittedName>
        <fullName evidence="8">NUDIX hydrolase</fullName>
    </submittedName>
</protein>
<gene>
    <name evidence="8" type="ORF">H7I77_02335</name>
    <name evidence="7" type="ORF">RMCN_3267</name>
</gene>
<dbReference type="EMBL" id="JACKTI010000017">
    <property type="protein sequence ID" value="MCV7022186.1"/>
    <property type="molecule type" value="Genomic_DNA"/>
</dbReference>
<dbReference type="PROSITE" id="PS00893">
    <property type="entry name" value="NUDIX_BOX"/>
    <property type="match status" value="1"/>
</dbReference>
<dbReference type="PANTHER" id="PTHR43222">
    <property type="entry name" value="NUDIX HYDROLASE 23"/>
    <property type="match status" value="1"/>
</dbReference>
<evidence type="ECO:0000313" key="7">
    <source>
        <dbReference type="EMBL" id="GAT10134.1"/>
    </source>
</evidence>
<dbReference type="Pfam" id="PF00300">
    <property type="entry name" value="His_Phos_1"/>
    <property type="match status" value="1"/>
</dbReference>
<comment type="similarity">
    <text evidence="2 5">Belongs to the Nudix hydrolase family.</text>
</comment>
<keyword evidence="4" id="KW-0460">Magnesium</keyword>
<dbReference type="InterPro" id="IPR020084">
    <property type="entry name" value="NUDIX_hydrolase_CS"/>
</dbReference>